<sequence length="324" mass="36274">MVDTPDDLARERNRQEITAHHYAAPAVFYPPFHPGTSQHIHWGFFIAPEARGLIASNNEARLELAKKLGKTLDDLVFDPDELAWKWDGFHCDLVQAAIDRQLPTPAPAPLFHDPDEESERPSDDEVPTVTLPVVNLDIISGALIDQITDLISTSEARALDWDYVTEAMWDPALKRHVTQALRNVWVFLLKELEQTRELLKDPATIDATTQKAVMRTLPLHVLRVAGALSAHQVGSVNVLDRWNEYLEPCKVSKTLQDAHAQIQILKTQLDNPSSWAYAFSTAVAFYNSNACVGQIEMLGQLERLLEVDVRQDGPGSPDLYSEDG</sequence>
<comment type="caution">
    <text evidence="2">The sequence shown here is derived from an EMBL/GenBank/DDBJ whole genome shotgun (WGS) entry which is preliminary data.</text>
</comment>
<reference evidence="2" key="1">
    <citation type="submission" date="2022-10" db="EMBL/GenBank/DDBJ databases">
        <title>Tapping the CABI collections for fungal endophytes: first genome assemblies for Collariella, Neodidymelliopsis, Ascochyta clinopodiicola, Didymella pomorum, Didymosphaeria variabile, Neocosmospora piperis and Neocucurbitaria cava.</title>
        <authorList>
            <person name="Hill R."/>
        </authorList>
    </citation>
    <scope>NUCLEOTIDE SEQUENCE</scope>
    <source>
        <strain evidence="2">IMI 366586</strain>
    </source>
</reference>
<dbReference type="OrthoDB" id="5103752at2759"/>
<gene>
    <name evidence="2" type="ORF">N0V84_005261</name>
</gene>
<accession>A0A9W9BQS6</accession>
<dbReference type="EMBL" id="JAPEUR010000093">
    <property type="protein sequence ID" value="KAJ4321590.1"/>
    <property type="molecule type" value="Genomic_DNA"/>
</dbReference>
<dbReference type="AlphaFoldDB" id="A0A9W9BQS6"/>
<feature type="compositionally biased region" description="Acidic residues" evidence="1">
    <location>
        <begin position="114"/>
        <end position="126"/>
    </location>
</feature>
<proteinExistence type="predicted"/>
<keyword evidence="3" id="KW-1185">Reference proteome</keyword>
<name>A0A9W9BQS6_9HYPO</name>
<evidence type="ECO:0000313" key="3">
    <source>
        <dbReference type="Proteomes" id="UP001140502"/>
    </source>
</evidence>
<organism evidence="2 3">
    <name type="scientific">Fusarium piperis</name>
    <dbReference type="NCBI Taxonomy" id="1435070"/>
    <lineage>
        <taxon>Eukaryota</taxon>
        <taxon>Fungi</taxon>
        <taxon>Dikarya</taxon>
        <taxon>Ascomycota</taxon>
        <taxon>Pezizomycotina</taxon>
        <taxon>Sordariomycetes</taxon>
        <taxon>Hypocreomycetidae</taxon>
        <taxon>Hypocreales</taxon>
        <taxon>Nectriaceae</taxon>
        <taxon>Fusarium</taxon>
        <taxon>Fusarium solani species complex</taxon>
    </lineage>
</organism>
<feature type="region of interest" description="Disordered" evidence="1">
    <location>
        <begin position="104"/>
        <end position="126"/>
    </location>
</feature>
<dbReference type="Proteomes" id="UP001140502">
    <property type="component" value="Unassembled WGS sequence"/>
</dbReference>
<protein>
    <submittedName>
        <fullName evidence="2">Uncharacterized protein</fullName>
    </submittedName>
</protein>
<evidence type="ECO:0000256" key="1">
    <source>
        <dbReference type="SAM" id="MobiDB-lite"/>
    </source>
</evidence>
<evidence type="ECO:0000313" key="2">
    <source>
        <dbReference type="EMBL" id="KAJ4321590.1"/>
    </source>
</evidence>